<proteinExistence type="predicted"/>
<protein>
    <submittedName>
        <fullName evidence="2">Uncharacterized protein</fullName>
    </submittedName>
</protein>
<dbReference type="AlphaFoldDB" id="A0A2S4VSV0"/>
<feature type="compositionally biased region" description="Polar residues" evidence="1">
    <location>
        <begin position="277"/>
        <end position="291"/>
    </location>
</feature>
<accession>A0A2S4VSV0</accession>
<evidence type="ECO:0000313" key="3">
    <source>
        <dbReference type="Proteomes" id="UP000239156"/>
    </source>
</evidence>
<sequence>MTGVWLHSNGNNAGYAQLVNQVPSAIAGVHKETSWLMYSRVWTADEESHVEEAIKKIQQDHPNPSGDLPFVTLKSILNSSHNTVNTPYEASSVVAKIPEDSQKREVGPNNIMFNVLEADLADSDEQYEEDEGGITQTQIAAKVSNEEDALSNEEDASEDTPDSLPHIKESPPVKIRLKIRAINNWSTTSNPSTQPFVPPLDVPTGRAELPSSRPVGAFKVRPTKKIKTKSEPPTQLLLDSCDFPTEPVALTSSLPLGPINRRPVKKAKTIHKPNEPPTNLQQPSDTGSQSEPHPPSSLDVAPSVAVRRSSRKKA</sequence>
<dbReference type="Proteomes" id="UP000239156">
    <property type="component" value="Unassembled WGS sequence"/>
</dbReference>
<feature type="region of interest" description="Disordered" evidence="1">
    <location>
        <begin position="144"/>
        <end position="168"/>
    </location>
</feature>
<feature type="region of interest" description="Disordered" evidence="1">
    <location>
        <begin position="253"/>
        <end position="314"/>
    </location>
</feature>
<reference evidence="2" key="1">
    <citation type="submission" date="2017-12" db="EMBL/GenBank/DDBJ databases">
        <title>Gene loss provides genomic basis for host adaptation in cereal stripe rust fungi.</title>
        <authorList>
            <person name="Xia C."/>
        </authorList>
    </citation>
    <scope>NUCLEOTIDE SEQUENCE [LARGE SCALE GENOMIC DNA]</scope>
    <source>
        <strain evidence="2">93-210</strain>
    </source>
</reference>
<name>A0A2S4VSV0_9BASI</name>
<feature type="compositionally biased region" description="Acidic residues" evidence="1">
    <location>
        <begin position="146"/>
        <end position="161"/>
    </location>
</feature>
<evidence type="ECO:0000313" key="2">
    <source>
        <dbReference type="EMBL" id="POW12621.1"/>
    </source>
</evidence>
<dbReference type="VEuPathDB" id="FungiDB:PSHT_03689"/>
<dbReference type="EMBL" id="PKSL01000030">
    <property type="protein sequence ID" value="POW12621.1"/>
    <property type="molecule type" value="Genomic_DNA"/>
</dbReference>
<dbReference type="VEuPathDB" id="FungiDB:PSTT_04266"/>
<feature type="compositionally biased region" description="Basic residues" evidence="1">
    <location>
        <begin position="262"/>
        <end position="271"/>
    </location>
</feature>
<comment type="caution">
    <text evidence="2">The sequence shown here is derived from an EMBL/GenBank/DDBJ whole genome shotgun (WGS) entry which is preliminary data.</text>
</comment>
<organism evidence="2 3">
    <name type="scientific">Puccinia striiformis</name>
    <dbReference type="NCBI Taxonomy" id="27350"/>
    <lineage>
        <taxon>Eukaryota</taxon>
        <taxon>Fungi</taxon>
        <taxon>Dikarya</taxon>
        <taxon>Basidiomycota</taxon>
        <taxon>Pucciniomycotina</taxon>
        <taxon>Pucciniomycetes</taxon>
        <taxon>Pucciniales</taxon>
        <taxon>Pucciniaceae</taxon>
        <taxon>Puccinia</taxon>
    </lineage>
</organism>
<keyword evidence="3" id="KW-1185">Reference proteome</keyword>
<gene>
    <name evidence="2" type="ORF">PSTT_04266</name>
</gene>
<evidence type="ECO:0000256" key="1">
    <source>
        <dbReference type="SAM" id="MobiDB-lite"/>
    </source>
</evidence>